<comment type="caution">
    <text evidence="1">The sequence shown here is derived from an EMBL/GenBank/DDBJ whole genome shotgun (WGS) entry which is preliminary data.</text>
</comment>
<evidence type="ECO:0000313" key="1">
    <source>
        <dbReference type="EMBL" id="MBB0228220.1"/>
    </source>
</evidence>
<sequence>MSHTLTVGRLVQRLRNLDPALPVFLAVNPDWPFAHTVAGIVEGVGPTGPVVYIAENGQEDHLPAAVRDELNWNNG</sequence>
<dbReference type="Proteomes" id="UP000530234">
    <property type="component" value="Unassembled WGS sequence"/>
</dbReference>
<protein>
    <submittedName>
        <fullName evidence="1">Uncharacterized protein</fullName>
    </submittedName>
</protein>
<proteinExistence type="predicted"/>
<evidence type="ECO:0000313" key="2">
    <source>
        <dbReference type="Proteomes" id="UP000530234"/>
    </source>
</evidence>
<accession>A0A7W3SZQ7</accession>
<dbReference type="RefSeq" id="WP_182659912.1">
    <property type="nucleotide sequence ID" value="NZ_VKHS01000013.1"/>
</dbReference>
<organism evidence="1 2">
    <name type="scientific">Streptomyces calidiresistens</name>
    <dbReference type="NCBI Taxonomy" id="1485586"/>
    <lineage>
        <taxon>Bacteria</taxon>
        <taxon>Bacillati</taxon>
        <taxon>Actinomycetota</taxon>
        <taxon>Actinomycetes</taxon>
        <taxon>Kitasatosporales</taxon>
        <taxon>Streptomycetaceae</taxon>
        <taxon>Streptomyces</taxon>
    </lineage>
</organism>
<keyword evidence="2" id="KW-1185">Reference proteome</keyword>
<reference evidence="2" key="1">
    <citation type="submission" date="2019-10" db="EMBL/GenBank/DDBJ databases">
        <title>Streptomyces sp. nov., a novel actinobacterium isolated from alkaline environment.</title>
        <authorList>
            <person name="Golinska P."/>
        </authorList>
    </citation>
    <scope>NUCLEOTIDE SEQUENCE [LARGE SCALE GENOMIC DNA]</scope>
    <source>
        <strain evidence="2">DSM 42108</strain>
    </source>
</reference>
<dbReference type="AlphaFoldDB" id="A0A7W3SZQ7"/>
<name>A0A7W3SZQ7_9ACTN</name>
<dbReference type="EMBL" id="VKHS01000013">
    <property type="protein sequence ID" value="MBB0228220.1"/>
    <property type="molecule type" value="Genomic_DNA"/>
</dbReference>
<gene>
    <name evidence="1" type="ORF">FOE67_01505</name>
</gene>